<comment type="caution">
    <text evidence="1">The sequence shown here is derived from an EMBL/GenBank/DDBJ whole genome shotgun (WGS) entry which is preliminary data.</text>
</comment>
<sequence length="107" mass="11843">MQLLNCFCEFFDVRGVPWSGAGRHTILGYIYVIVDYVKAIRCPGCKNDITGVANHTSAAVNRRLDDAPITRSIKSKDQPGYANLKFPIAVMASSQSMRATEADKFIE</sequence>
<evidence type="ECO:0000313" key="1">
    <source>
        <dbReference type="EMBL" id="KAF0413650.1"/>
    </source>
</evidence>
<dbReference type="AlphaFoldDB" id="A0A8H4A533"/>
<dbReference type="EMBL" id="WTPW01001797">
    <property type="protein sequence ID" value="KAF0413650.1"/>
    <property type="molecule type" value="Genomic_DNA"/>
</dbReference>
<proteinExistence type="predicted"/>
<protein>
    <submittedName>
        <fullName evidence="1">E3 ubiquitin-protein ligase</fullName>
    </submittedName>
</protein>
<keyword evidence="2" id="KW-1185">Reference proteome</keyword>
<gene>
    <name evidence="1" type="ORF">F8M41_007763</name>
</gene>
<reference evidence="1 2" key="1">
    <citation type="journal article" date="2019" name="Environ. Microbiol.">
        <title>At the nexus of three kingdoms: the genome of the mycorrhizal fungus Gigaspora margarita provides insights into plant, endobacterial and fungal interactions.</title>
        <authorList>
            <person name="Venice F."/>
            <person name="Ghignone S."/>
            <person name="Salvioli di Fossalunga A."/>
            <person name="Amselem J."/>
            <person name="Novero M."/>
            <person name="Xianan X."/>
            <person name="Sedzielewska Toro K."/>
            <person name="Morin E."/>
            <person name="Lipzen A."/>
            <person name="Grigoriev I.V."/>
            <person name="Henrissat B."/>
            <person name="Martin F.M."/>
            <person name="Bonfante P."/>
        </authorList>
    </citation>
    <scope>NUCLEOTIDE SEQUENCE [LARGE SCALE GENOMIC DNA]</scope>
    <source>
        <strain evidence="1 2">BEG34</strain>
    </source>
</reference>
<name>A0A8H4A533_GIGMA</name>
<organism evidence="1 2">
    <name type="scientific">Gigaspora margarita</name>
    <dbReference type="NCBI Taxonomy" id="4874"/>
    <lineage>
        <taxon>Eukaryota</taxon>
        <taxon>Fungi</taxon>
        <taxon>Fungi incertae sedis</taxon>
        <taxon>Mucoromycota</taxon>
        <taxon>Glomeromycotina</taxon>
        <taxon>Glomeromycetes</taxon>
        <taxon>Diversisporales</taxon>
        <taxon>Gigasporaceae</taxon>
        <taxon>Gigaspora</taxon>
    </lineage>
</organism>
<accession>A0A8H4A533</accession>
<dbReference type="Proteomes" id="UP000439903">
    <property type="component" value="Unassembled WGS sequence"/>
</dbReference>
<evidence type="ECO:0000313" key="2">
    <source>
        <dbReference type="Proteomes" id="UP000439903"/>
    </source>
</evidence>
<dbReference type="OrthoDB" id="2423195at2759"/>